<dbReference type="PANTHER" id="PTHR10622:SF10">
    <property type="entry name" value="HET DOMAIN-CONTAINING PROTEIN"/>
    <property type="match status" value="1"/>
</dbReference>
<dbReference type="OrthoDB" id="20872at2759"/>
<evidence type="ECO:0000259" key="1">
    <source>
        <dbReference type="Pfam" id="PF06985"/>
    </source>
</evidence>
<dbReference type="InterPro" id="IPR010730">
    <property type="entry name" value="HET"/>
</dbReference>
<feature type="non-terminal residue" evidence="3">
    <location>
        <position position="300"/>
    </location>
</feature>
<feature type="domain" description="Heterokaryon incompatibility" evidence="1">
    <location>
        <begin position="29"/>
        <end position="117"/>
    </location>
</feature>
<gene>
    <name evidence="3" type="ORF">K431DRAFT_214433</name>
</gene>
<reference evidence="3" key="1">
    <citation type="journal article" date="2020" name="Stud. Mycol.">
        <title>101 Dothideomycetes genomes: a test case for predicting lifestyles and emergence of pathogens.</title>
        <authorList>
            <person name="Haridas S."/>
            <person name="Albert R."/>
            <person name="Binder M."/>
            <person name="Bloem J."/>
            <person name="Labutti K."/>
            <person name="Salamov A."/>
            <person name="Andreopoulos B."/>
            <person name="Baker S."/>
            <person name="Barry K."/>
            <person name="Bills G."/>
            <person name="Bluhm B."/>
            <person name="Cannon C."/>
            <person name="Castanera R."/>
            <person name="Culley D."/>
            <person name="Daum C."/>
            <person name="Ezra D."/>
            <person name="Gonzalez J."/>
            <person name="Henrissat B."/>
            <person name="Kuo A."/>
            <person name="Liang C."/>
            <person name="Lipzen A."/>
            <person name="Lutzoni F."/>
            <person name="Magnuson J."/>
            <person name="Mondo S."/>
            <person name="Nolan M."/>
            <person name="Ohm R."/>
            <person name="Pangilinan J."/>
            <person name="Park H.-J."/>
            <person name="Ramirez L."/>
            <person name="Alfaro M."/>
            <person name="Sun H."/>
            <person name="Tritt A."/>
            <person name="Yoshinaga Y."/>
            <person name="Zwiers L.-H."/>
            <person name="Turgeon B."/>
            <person name="Goodwin S."/>
            <person name="Spatafora J."/>
            <person name="Crous P."/>
            <person name="Grigoriev I."/>
        </authorList>
    </citation>
    <scope>NUCLEOTIDE SEQUENCE</scope>
    <source>
        <strain evidence="3">CBS 116435</strain>
    </source>
</reference>
<organism evidence="3 4">
    <name type="scientific">Polychaeton citri CBS 116435</name>
    <dbReference type="NCBI Taxonomy" id="1314669"/>
    <lineage>
        <taxon>Eukaryota</taxon>
        <taxon>Fungi</taxon>
        <taxon>Dikarya</taxon>
        <taxon>Ascomycota</taxon>
        <taxon>Pezizomycotina</taxon>
        <taxon>Dothideomycetes</taxon>
        <taxon>Dothideomycetidae</taxon>
        <taxon>Capnodiales</taxon>
        <taxon>Capnodiaceae</taxon>
        <taxon>Polychaeton</taxon>
    </lineage>
</organism>
<dbReference type="PANTHER" id="PTHR10622">
    <property type="entry name" value="HET DOMAIN-CONTAINING PROTEIN"/>
    <property type="match status" value="1"/>
</dbReference>
<comment type="caution">
    <text evidence="3">The sequence shown here is derived from an EMBL/GenBank/DDBJ whole genome shotgun (WGS) entry which is preliminary data.</text>
</comment>
<keyword evidence="4" id="KW-1185">Reference proteome</keyword>
<dbReference type="InterPro" id="IPR058525">
    <property type="entry name" value="DUF8212"/>
</dbReference>
<dbReference type="Proteomes" id="UP000799441">
    <property type="component" value="Unassembled WGS sequence"/>
</dbReference>
<evidence type="ECO:0000259" key="2">
    <source>
        <dbReference type="Pfam" id="PF26640"/>
    </source>
</evidence>
<dbReference type="Pfam" id="PF06985">
    <property type="entry name" value="HET"/>
    <property type="match status" value="1"/>
</dbReference>
<sequence>MRLLKTGLHAHGDDKLELVERWGRDIPKYAILSHTWSRNPGDEVLFADVVNGTSGSKPAIVKLRKALERAARDGYDFLWVDTCCIDKTSSVELGEAINSMYQYYQNADKCYAFLADVANLDNGFGSSRWWRRGWTLQELLATKNVEFLSEDWRSLGSKAGLSTLIYGATGIDTEYLLGLRPIQHASVAKRMSWAADRETTREEDLAYCLMGIFDVNMFMLYGEGGKRAFLRLQEEIMKVSEDQSIFAWVASEDAEGDHRGMLADSPKDFKHAGSIVPYSELADYSLPSMTARGLHMTLPL</sequence>
<protein>
    <submittedName>
        <fullName evidence="3">HET-domain-containing protein</fullName>
    </submittedName>
</protein>
<evidence type="ECO:0000313" key="3">
    <source>
        <dbReference type="EMBL" id="KAF2726080.1"/>
    </source>
</evidence>
<dbReference type="Pfam" id="PF26640">
    <property type="entry name" value="DUF8212"/>
    <property type="match status" value="1"/>
</dbReference>
<proteinExistence type="predicted"/>
<dbReference type="EMBL" id="MU003765">
    <property type="protein sequence ID" value="KAF2726080.1"/>
    <property type="molecule type" value="Genomic_DNA"/>
</dbReference>
<evidence type="ECO:0000313" key="4">
    <source>
        <dbReference type="Proteomes" id="UP000799441"/>
    </source>
</evidence>
<feature type="domain" description="DUF8212" evidence="2">
    <location>
        <begin position="227"/>
        <end position="249"/>
    </location>
</feature>
<dbReference type="AlphaFoldDB" id="A0A9P4QGY2"/>
<name>A0A9P4QGY2_9PEZI</name>
<accession>A0A9P4QGY2</accession>